<feature type="compositionally biased region" description="Basic and acidic residues" evidence="1">
    <location>
        <begin position="88"/>
        <end position="124"/>
    </location>
</feature>
<keyword evidence="3" id="KW-1185">Reference proteome</keyword>
<dbReference type="EMBL" id="BFEA01000321">
    <property type="protein sequence ID" value="GBG79524.1"/>
    <property type="molecule type" value="Genomic_DNA"/>
</dbReference>
<dbReference type="Proteomes" id="UP000265515">
    <property type="component" value="Unassembled WGS sequence"/>
</dbReference>
<name>A0A388LB65_CHABU</name>
<evidence type="ECO:0000313" key="2">
    <source>
        <dbReference type="EMBL" id="GBG79524.1"/>
    </source>
</evidence>
<feature type="compositionally biased region" description="Gly residues" evidence="1">
    <location>
        <begin position="927"/>
        <end position="937"/>
    </location>
</feature>
<feature type="compositionally biased region" description="Gly residues" evidence="1">
    <location>
        <begin position="897"/>
        <end position="909"/>
    </location>
</feature>
<organism evidence="2 3">
    <name type="scientific">Chara braunii</name>
    <name type="common">Braun's stonewort</name>
    <dbReference type="NCBI Taxonomy" id="69332"/>
    <lineage>
        <taxon>Eukaryota</taxon>
        <taxon>Viridiplantae</taxon>
        <taxon>Streptophyta</taxon>
        <taxon>Charophyceae</taxon>
        <taxon>Charales</taxon>
        <taxon>Characeae</taxon>
        <taxon>Chara</taxon>
    </lineage>
</organism>
<evidence type="ECO:0000313" key="3">
    <source>
        <dbReference type="Proteomes" id="UP000265515"/>
    </source>
</evidence>
<reference evidence="2 3" key="1">
    <citation type="journal article" date="2018" name="Cell">
        <title>The Chara Genome: Secondary Complexity and Implications for Plant Terrestrialization.</title>
        <authorList>
            <person name="Nishiyama T."/>
            <person name="Sakayama H."/>
            <person name="Vries J.D."/>
            <person name="Buschmann H."/>
            <person name="Saint-Marcoux D."/>
            <person name="Ullrich K.K."/>
            <person name="Haas F.B."/>
            <person name="Vanderstraeten L."/>
            <person name="Becker D."/>
            <person name="Lang D."/>
            <person name="Vosolsobe S."/>
            <person name="Rombauts S."/>
            <person name="Wilhelmsson P.K.I."/>
            <person name="Janitza P."/>
            <person name="Kern R."/>
            <person name="Heyl A."/>
            <person name="Rumpler F."/>
            <person name="Villalobos L.I.A.C."/>
            <person name="Clay J.M."/>
            <person name="Skokan R."/>
            <person name="Toyoda A."/>
            <person name="Suzuki Y."/>
            <person name="Kagoshima H."/>
            <person name="Schijlen E."/>
            <person name="Tajeshwar N."/>
            <person name="Catarino B."/>
            <person name="Hetherington A.J."/>
            <person name="Saltykova A."/>
            <person name="Bonnot C."/>
            <person name="Breuninger H."/>
            <person name="Symeonidi A."/>
            <person name="Radhakrishnan G.V."/>
            <person name="Van Nieuwerburgh F."/>
            <person name="Deforce D."/>
            <person name="Chang C."/>
            <person name="Karol K.G."/>
            <person name="Hedrich R."/>
            <person name="Ulvskov P."/>
            <person name="Glockner G."/>
            <person name="Delwiche C.F."/>
            <person name="Petrasek J."/>
            <person name="Van de Peer Y."/>
            <person name="Friml J."/>
            <person name="Beilby M."/>
            <person name="Dolan L."/>
            <person name="Kohara Y."/>
            <person name="Sugano S."/>
            <person name="Fujiyama A."/>
            <person name="Delaux P.-M."/>
            <person name="Quint M."/>
            <person name="TheiBen G."/>
            <person name="Hagemann M."/>
            <person name="Harholt J."/>
            <person name="Dunand C."/>
            <person name="Zachgo S."/>
            <person name="Langdale J."/>
            <person name="Maumus F."/>
            <person name="Straeten D.V.D."/>
            <person name="Gould S.B."/>
            <person name="Rensing S.A."/>
        </authorList>
    </citation>
    <scope>NUCLEOTIDE SEQUENCE [LARGE SCALE GENOMIC DNA]</scope>
    <source>
        <strain evidence="2 3">S276</strain>
    </source>
</reference>
<feature type="compositionally biased region" description="Basic and acidic residues" evidence="1">
    <location>
        <begin position="1"/>
        <end position="10"/>
    </location>
</feature>
<gene>
    <name evidence="2" type="ORF">CBR_g29671</name>
</gene>
<dbReference type="AlphaFoldDB" id="A0A388LB65"/>
<feature type="region of interest" description="Disordered" evidence="1">
    <location>
        <begin position="1119"/>
        <end position="1170"/>
    </location>
</feature>
<feature type="compositionally biased region" description="Basic residues" evidence="1">
    <location>
        <begin position="146"/>
        <end position="155"/>
    </location>
</feature>
<proteinExistence type="predicted"/>
<feature type="region of interest" description="Disordered" evidence="1">
    <location>
        <begin position="1"/>
        <end position="229"/>
    </location>
</feature>
<accession>A0A388LB65</accession>
<protein>
    <submittedName>
        <fullName evidence="2">Uncharacterized protein</fullName>
    </submittedName>
</protein>
<dbReference type="Gramene" id="GBG79524">
    <property type="protein sequence ID" value="GBG79524"/>
    <property type="gene ID" value="CBR_g29671"/>
</dbReference>
<feature type="compositionally biased region" description="Basic and acidic residues" evidence="1">
    <location>
        <begin position="69"/>
        <end position="78"/>
    </location>
</feature>
<feature type="compositionally biased region" description="Polar residues" evidence="1">
    <location>
        <begin position="216"/>
        <end position="229"/>
    </location>
</feature>
<sequence length="1170" mass="128725">MLHDIGDVHRGVQPLYFGDPGEGSSGEGAQREEEEEEEGSQEGNDGENTITDRERRGWGQMLNPVQHDVGGRDSPGEEHYEDLEEHDEGWYGDKPQKETGEGSMQERRKQERRRSQEEGRREEITPSLIPAAVTKKKRKAREDRKKNLHQKRGKRQVLPMSMDEAVQSERDAAAAMRQKSERRKKAAKGGTMAKTAIFPPYEQQQSGDEAKGKTATRPSTLQLPSTEPVTSHLGKGYFLDFDADGTQKSTTQFITVDLAQILDLPDDEYRYNQRFLDENLVNDIYQAMVTSGEAAIRERKTGGMVLLLVALHDQLHTDPSGKVVRATRVTPDEFDETSLEQYFWYPISGQHNVAAARRCFRENQAVANELRLDTWTTKPVYYPDQFMDQYGTLNTFQNAKDKWNTPPHQSFVVRAIRKLWNASACPEAKGGQGAEEKNAAYRKFAGEALRTTGIQIYVDMSIQQPWSAAWSDALGPYMTLARASTDVYDAMMKVYAAWKRDHLPGRDAVKPATKLGEAGKAQKSYPGYEIVVIMSSNDGEYHRSIISLFEDIQLTQRSSSSQATDTLTLARRERKPKLLTDVREKNFQPTKRKSAGTEPKEKVVYEGMEREPNAMVEMLEHFCPADEAVMFHGKGHAALVWELLKSHRHCIVLESEDMKFDFLVQYLNTMVDTQKYPAKFIKPPPRHDEARDFVHKVGKNMANIWEFLFQIRPENRGDCTYNTRKRIVEALLRGYHKASSDKEIAFLDRLEVMYFNAQIGAFTVAAYTTCFPKGEHLNGDDSEEESVDGTLQAALASERQKVTPSSSQKMATIGTSSRTPSIGTSGVVPAGGMTLPVGTPPAGTAPLVAGMSSSAGMVSDPAAAFRVLFSVDASPEQTSPAFGYNWRIDEGDETGGKRGQGPSGGASGEGGEHPSGDEGGGDDGGCDKGGSGEGGGTSETPGYSHPTTGTLEGQAYRHHEGSVSGVGDHIDIRGLSQVKLSTAVEQVDEGCEGGQSVTTTLTGVTVTDNEWCDGSGASVFPVGEKGNIGSPQGHMWMSLDILPYGLGSQGRLRASLDETMYLAETEQQLEAHTPLDEKTLRGDLEIPAEFQSPISEEKAQRGYKEAGTVTGYQEEAMLAEEMEPRGEPNSPFDEDIPGSDFDTGTGGSQDSPIVFDTAGKNDTLEGLVTK</sequence>
<feature type="region of interest" description="Disordered" evidence="1">
    <location>
        <begin position="797"/>
        <end position="823"/>
    </location>
</feature>
<feature type="compositionally biased region" description="Polar residues" evidence="1">
    <location>
        <begin position="802"/>
        <end position="823"/>
    </location>
</feature>
<feature type="region of interest" description="Disordered" evidence="1">
    <location>
        <begin position="876"/>
        <end position="951"/>
    </location>
</feature>
<evidence type="ECO:0000256" key="1">
    <source>
        <dbReference type="SAM" id="MobiDB-lite"/>
    </source>
</evidence>
<comment type="caution">
    <text evidence="2">The sequence shown here is derived from an EMBL/GenBank/DDBJ whole genome shotgun (WGS) entry which is preliminary data.</text>
</comment>